<dbReference type="Proteomes" id="UP000249304">
    <property type="component" value="Unassembled WGS sequence"/>
</dbReference>
<accession>A0A2W2EJE9</accession>
<evidence type="ECO:0000313" key="4">
    <source>
        <dbReference type="Proteomes" id="UP000249304"/>
    </source>
</evidence>
<dbReference type="EMBL" id="POUD01000246">
    <property type="protein sequence ID" value="PZG09407.1"/>
    <property type="molecule type" value="Genomic_DNA"/>
</dbReference>
<dbReference type="AlphaFoldDB" id="A0A2W2EJE9"/>
<evidence type="ECO:0000313" key="3">
    <source>
        <dbReference type="EMBL" id="PZG09407.1"/>
    </source>
</evidence>
<protein>
    <recommendedName>
        <fullName evidence="2">Bacterial SCP orthologue domain-containing protein</fullName>
    </recommendedName>
</protein>
<dbReference type="Pfam" id="PF17844">
    <property type="entry name" value="SCP_3"/>
    <property type="match status" value="1"/>
</dbReference>
<evidence type="ECO:0000256" key="1">
    <source>
        <dbReference type="SAM" id="MobiDB-lite"/>
    </source>
</evidence>
<feature type="domain" description="Bacterial SCP orthologue" evidence="2">
    <location>
        <begin position="63"/>
        <end position="155"/>
    </location>
</feature>
<dbReference type="Gene3D" id="3.30.1050.40">
    <property type="match status" value="1"/>
</dbReference>
<keyword evidence="4" id="KW-1185">Reference proteome</keyword>
<dbReference type="InterPro" id="IPR036527">
    <property type="entry name" value="SCP2_sterol-bd_dom_sf"/>
</dbReference>
<proteinExistence type="predicted"/>
<dbReference type="OrthoDB" id="8481083at2"/>
<comment type="caution">
    <text evidence="3">The sequence shown here is derived from an EMBL/GenBank/DDBJ whole genome shotgun (WGS) entry which is preliminary data.</text>
</comment>
<dbReference type="SUPFAM" id="SSF55718">
    <property type="entry name" value="SCP-like"/>
    <property type="match status" value="1"/>
</dbReference>
<evidence type="ECO:0000259" key="2">
    <source>
        <dbReference type="Pfam" id="PF17844"/>
    </source>
</evidence>
<gene>
    <name evidence="3" type="ORF">C1J01_37685</name>
</gene>
<feature type="region of interest" description="Disordered" evidence="1">
    <location>
        <begin position="1"/>
        <end position="20"/>
    </location>
</feature>
<organism evidence="3 4">
    <name type="scientific">Nonomuraea aridisoli</name>
    <dbReference type="NCBI Taxonomy" id="2070368"/>
    <lineage>
        <taxon>Bacteria</taxon>
        <taxon>Bacillati</taxon>
        <taxon>Actinomycetota</taxon>
        <taxon>Actinomycetes</taxon>
        <taxon>Streptosporangiales</taxon>
        <taxon>Streptosporangiaceae</taxon>
        <taxon>Nonomuraea</taxon>
    </lineage>
</organism>
<name>A0A2W2EJE9_9ACTN</name>
<reference evidence="3 4" key="1">
    <citation type="submission" date="2018-01" db="EMBL/GenBank/DDBJ databases">
        <title>Draft genome sequence of Nonomuraea sp. KC333.</title>
        <authorList>
            <person name="Sahin N."/>
            <person name="Saygin H."/>
            <person name="Ay H."/>
        </authorList>
    </citation>
    <scope>NUCLEOTIDE SEQUENCE [LARGE SCALE GENOMIC DNA]</scope>
    <source>
        <strain evidence="3 4">KC333</strain>
    </source>
</reference>
<dbReference type="InterPro" id="IPR041629">
    <property type="entry name" value="SCP_3"/>
</dbReference>
<sequence>MNDSREDNGDVARRKMDPESLRSALDAQLVALEEPTYDGPASSLPDALVAAVLTAYERGLRPERDAGRLAVRHLLDKLTTAAPGRTVEVRVPPYAAVQAVAGPRHTRGTPPNVVEMDGHTWIALALGRMTWDEAVAKGAVSASGSRADLSDYLPL</sequence>